<dbReference type="AlphaFoldDB" id="A0A6H1ZSC8"/>
<proteinExistence type="predicted"/>
<accession>A0A6H1ZSC8</accession>
<reference evidence="1" key="1">
    <citation type="submission" date="2020-03" db="EMBL/GenBank/DDBJ databases">
        <title>The deep terrestrial virosphere.</title>
        <authorList>
            <person name="Holmfeldt K."/>
            <person name="Nilsson E."/>
            <person name="Simone D."/>
            <person name="Lopez-Fernandez M."/>
            <person name="Wu X."/>
            <person name="de Brujin I."/>
            <person name="Lundin D."/>
            <person name="Andersson A."/>
            <person name="Bertilsson S."/>
            <person name="Dopson M."/>
        </authorList>
    </citation>
    <scope>NUCLEOTIDE SEQUENCE</scope>
    <source>
        <strain evidence="1">TM448A01760</strain>
    </source>
</reference>
<dbReference type="EMBL" id="MT144194">
    <property type="protein sequence ID" value="QJA50418.1"/>
    <property type="molecule type" value="Genomic_DNA"/>
</dbReference>
<sequence>MNDNLPEYLEVFPRRMIGIYLDGGGGGTTQTQAQMMPWAQYVPPETYAAYKGVMPQIMARYGQGLSPQERQQYSGQILSDTAKQFAGAETGLTENLARSGVRGGAATEAYSDLARERATAGAGGLSQMMGMDIQRKDVNLDNIRRFIGLPSAPVQVGSTSTSTPAGGS</sequence>
<gene>
    <name evidence="1" type="ORF">TM448A01760_0004</name>
</gene>
<organism evidence="1">
    <name type="scientific">viral metagenome</name>
    <dbReference type="NCBI Taxonomy" id="1070528"/>
    <lineage>
        <taxon>unclassified sequences</taxon>
        <taxon>metagenomes</taxon>
        <taxon>organismal metagenomes</taxon>
    </lineage>
</organism>
<protein>
    <submittedName>
        <fullName evidence="1">Uncharacterized protein</fullName>
    </submittedName>
</protein>
<evidence type="ECO:0000313" key="1">
    <source>
        <dbReference type="EMBL" id="QJA50418.1"/>
    </source>
</evidence>
<name>A0A6H1ZSC8_9ZZZZ</name>